<organism evidence="1 2">
    <name type="scientific">Actinokineospora xionganensis</name>
    <dbReference type="NCBI Taxonomy" id="2684470"/>
    <lineage>
        <taxon>Bacteria</taxon>
        <taxon>Bacillati</taxon>
        <taxon>Actinomycetota</taxon>
        <taxon>Actinomycetes</taxon>
        <taxon>Pseudonocardiales</taxon>
        <taxon>Pseudonocardiaceae</taxon>
        <taxon>Actinokineospora</taxon>
    </lineage>
</organism>
<comment type="caution">
    <text evidence="1">The sequence shown here is derived from an EMBL/GenBank/DDBJ whole genome shotgun (WGS) entry which is preliminary data.</text>
</comment>
<evidence type="ECO:0000313" key="1">
    <source>
        <dbReference type="EMBL" id="MBC6447158.1"/>
    </source>
</evidence>
<sequence length="213" mass="23245">MPQPYPPGARRLGRPASAVPCTSCGELVGRGYLACATCTERVDAYWKADWAALLDSEGIVAGDPEERDLVARVFGAEPGTHPWTCTDWALRLTVCPTCRAELATGDSGCLACAGADQARWAWDYAAMPTAMTYNEHSLRLTVAGLRAAHRRRDSQVAYWRLSLPFLLTGEPISKVQAQRVRTFLLAGREDELSSADSYAEMASLPDLPWRALA</sequence>
<dbReference type="Proteomes" id="UP000734823">
    <property type="component" value="Unassembled WGS sequence"/>
</dbReference>
<protein>
    <submittedName>
        <fullName evidence="1">Uncharacterized protein</fullName>
    </submittedName>
</protein>
<dbReference type="EMBL" id="JABVED010000003">
    <property type="protein sequence ID" value="MBC6447158.1"/>
    <property type="molecule type" value="Genomic_DNA"/>
</dbReference>
<reference evidence="1 2" key="1">
    <citation type="submission" date="2020-06" db="EMBL/GenBank/DDBJ databases">
        <title>Actinokineospora xiongansis sp. nov., isolated from soil of Baiyangdian.</title>
        <authorList>
            <person name="Zhang X."/>
        </authorList>
    </citation>
    <scope>NUCLEOTIDE SEQUENCE [LARGE SCALE GENOMIC DNA]</scope>
    <source>
        <strain evidence="1 2">HBU206404</strain>
    </source>
</reference>
<accession>A0ABR7L3R3</accession>
<gene>
    <name evidence="1" type="ORF">GPZ80_08230</name>
</gene>
<proteinExistence type="predicted"/>
<evidence type="ECO:0000313" key="2">
    <source>
        <dbReference type="Proteomes" id="UP000734823"/>
    </source>
</evidence>
<keyword evidence="2" id="KW-1185">Reference proteome</keyword>
<name>A0ABR7L3R3_9PSEU</name>